<dbReference type="InterPro" id="IPR015168">
    <property type="entry name" value="SsuA/THI5"/>
</dbReference>
<dbReference type="InterPro" id="IPR006311">
    <property type="entry name" value="TAT_signal"/>
</dbReference>
<accession>A0ABV7VHP2</accession>
<dbReference type="PANTHER" id="PTHR30024:SF47">
    <property type="entry name" value="TAURINE-BINDING PERIPLASMIC PROTEIN"/>
    <property type="match status" value="1"/>
</dbReference>
<comment type="similarity">
    <text evidence="2">Belongs to the bacterial solute-binding protein SsuA/TauA family.</text>
</comment>
<reference evidence="7" key="1">
    <citation type="journal article" date="2019" name="Int. J. Syst. Evol. Microbiol.">
        <title>The Global Catalogue of Microorganisms (GCM) 10K type strain sequencing project: providing services to taxonomists for standard genome sequencing and annotation.</title>
        <authorList>
            <consortium name="The Broad Institute Genomics Platform"/>
            <consortium name="The Broad Institute Genome Sequencing Center for Infectious Disease"/>
            <person name="Wu L."/>
            <person name="Ma J."/>
        </authorList>
    </citation>
    <scope>NUCLEOTIDE SEQUENCE [LARGE SCALE GENOMIC DNA]</scope>
    <source>
        <strain evidence="7">KCTC 42182</strain>
    </source>
</reference>
<gene>
    <name evidence="6" type="ORF">ACFOOQ_12080</name>
</gene>
<evidence type="ECO:0000256" key="1">
    <source>
        <dbReference type="ARBA" id="ARBA00004418"/>
    </source>
</evidence>
<evidence type="ECO:0000259" key="5">
    <source>
        <dbReference type="Pfam" id="PF09084"/>
    </source>
</evidence>
<dbReference type="EMBL" id="JBHRYJ010000002">
    <property type="protein sequence ID" value="MFC3676287.1"/>
    <property type="molecule type" value="Genomic_DNA"/>
</dbReference>
<feature type="domain" description="SsuA/THI5-like" evidence="5">
    <location>
        <begin position="43"/>
        <end position="253"/>
    </location>
</feature>
<comment type="subcellular location">
    <subcellularLocation>
        <location evidence="1">Periplasm</location>
    </subcellularLocation>
</comment>
<evidence type="ECO:0000256" key="4">
    <source>
        <dbReference type="SAM" id="SignalP"/>
    </source>
</evidence>
<dbReference type="PROSITE" id="PS51318">
    <property type="entry name" value="TAT"/>
    <property type="match status" value="1"/>
</dbReference>
<dbReference type="RefSeq" id="WP_379726614.1">
    <property type="nucleotide sequence ID" value="NZ_JBHRYJ010000002.1"/>
</dbReference>
<feature type="signal peptide" evidence="4">
    <location>
        <begin position="1"/>
        <end position="27"/>
    </location>
</feature>
<dbReference type="PANTHER" id="PTHR30024">
    <property type="entry name" value="ALIPHATIC SULFONATES-BINDING PROTEIN-RELATED"/>
    <property type="match status" value="1"/>
</dbReference>
<comment type="caution">
    <text evidence="6">The sequence shown here is derived from an EMBL/GenBank/DDBJ whole genome shotgun (WGS) entry which is preliminary data.</text>
</comment>
<dbReference type="Proteomes" id="UP001595711">
    <property type="component" value="Unassembled WGS sequence"/>
</dbReference>
<evidence type="ECO:0000256" key="2">
    <source>
        <dbReference type="ARBA" id="ARBA00010742"/>
    </source>
</evidence>
<dbReference type="SUPFAM" id="SSF53850">
    <property type="entry name" value="Periplasmic binding protein-like II"/>
    <property type="match status" value="1"/>
</dbReference>
<evidence type="ECO:0000256" key="3">
    <source>
        <dbReference type="ARBA" id="ARBA00022729"/>
    </source>
</evidence>
<keyword evidence="7" id="KW-1185">Reference proteome</keyword>
<proteinExistence type="inferred from homology"/>
<evidence type="ECO:0000313" key="7">
    <source>
        <dbReference type="Proteomes" id="UP001595711"/>
    </source>
</evidence>
<evidence type="ECO:0000313" key="6">
    <source>
        <dbReference type="EMBL" id="MFC3676287.1"/>
    </source>
</evidence>
<dbReference type="Pfam" id="PF09084">
    <property type="entry name" value="NMT1"/>
    <property type="match status" value="1"/>
</dbReference>
<sequence length="347" mass="37531">MSIRRSVFAMLAAIAGALVLPVSGAQAMEKDKAVIAALPFFSTAPVFIAKERGYFDAEGIDLEIKTFNAAQAVAVAVASGDADFGITAFTGGFFNLAGKGALKVIAAQSREEKGYQFVAYVASKKAYDAGFRSPKDFPGKTVAITTVGSSFHYNLGMLADKFGFKLSTVSMKPVQSVPNMMAALAGGQVDATILPANNALKLERDGSGKIIGWVSDYTPWQLGALFTSTKNVKDKRPMVERFVKAYQKGLTDYAEAFLARDKQGNRMFAEKAQAALPILEKWVKPTPTFAVAKEAANYMDPKGRLLVKNIYDQLAWYQAQGLVDKSVKAEDFLDLGFVKGHFDVPKQ</sequence>
<organism evidence="6 7">
    <name type="scientific">Ferrovibrio xuzhouensis</name>
    <dbReference type="NCBI Taxonomy" id="1576914"/>
    <lineage>
        <taxon>Bacteria</taxon>
        <taxon>Pseudomonadati</taxon>
        <taxon>Pseudomonadota</taxon>
        <taxon>Alphaproteobacteria</taxon>
        <taxon>Rhodospirillales</taxon>
        <taxon>Rhodospirillaceae</taxon>
        <taxon>Ferrovibrio</taxon>
    </lineage>
</organism>
<name>A0ABV7VHP2_9PROT</name>
<protein>
    <submittedName>
        <fullName evidence="6">ABC transporter substrate-binding protein</fullName>
    </submittedName>
</protein>
<keyword evidence="3 4" id="KW-0732">Signal</keyword>
<dbReference type="Gene3D" id="3.40.190.10">
    <property type="entry name" value="Periplasmic binding protein-like II"/>
    <property type="match status" value="2"/>
</dbReference>
<feature type="chain" id="PRO_5046909822" evidence="4">
    <location>
        <begin position="28"/>
        <end position="347"/>
    </location>
</feature>